<dbReference type="EMBL" id="JAUSUQ010000035">
    <property type="protein sequence ID" value="MDQ0341137.1"/>
    <property type="molecule type" value="Genomic_DNA"/>
</dbReference>
<evidence type="ECO:0000313" key="3">
    <source>
        <dbReference type="EMBL" id="MDQ0341137.1"/>
    </source>
</evidence>
<keyword evidence="1" id="KW-0732">Signal</keyword>
<dbReference type="SUPFAM" id="SSF53850">
    <property type="entry name" value="Periplasmic binding protein-like II"/>
    <property type="match status" value="1"/>
</dbReference>
<feature type="chain" id="PRO_5046195063" evidence="1">
    <location>
        <begin position="21"/>
        <end position="278"/>
    </location>
</feature>
<protein>
    <submittedName>
        <fullName evidence="3">Tungstate transport system substrate-binding protein</fullName>
    </submittedName>
</protein>
<dbReference type="InterPro" id="IPR052738">
    <property type="entry name" value="ABC-Tungstate_binding"/>
</dbReference>
<dbReference type="Gene3D" id="3.40.190.10">
    <property type="entry name" value="Periplasmic binding protein-like II"/>
    <property type="match status" value="2"/>
</dbReference>
<reference evidence="3 4" key="1">
    <citation type="submission" date="2023-07" db="EMBL/GenBank/DDBJ databases">
        <title>Genomic Encyclopedia of Type Strains, Phase IV (KMG-IV): sequencing the most valuable type-strain genomes for metagenomic binning, comparative biology and taxonomic classification.</title>
        <authorList>
            <person name="Goeker M."/>
        </authorList>
    </citation>
    <scope>NUCLEOTIDE SEQUENCE [LARGE SCALE GENOMIC DNA]</scope>
    <source>
        <strain evidence="3 4">DSM 17740</strain>
    </source>
</reference>
<dbReference type="PROSITE" id="PS51257">
    <property type="entry name" value="PROKAR_LIPOPROTEIN"/>
    <property type="match status" value="1"/>
</dbReference>
<gene>
    <name evidence="3" type="ORF">J2S00_003981</name>
</gene>
<accession>A0ABU0CYA3</accession>
<dbReference type="PANTHER" id="PTHR37945:SF1">
    <property type="entry name" value="EXTRACELLULAR TUNGSTATE BINDING PROTEIN"/>
    <property type="match status" value="1"/>
</dbReference>
<comment type="caution">
    <text evidence="3">The sequence shown here is derived from an EMBL/GenBank/DDBJ whole genome shotgun (WGS) entry which is preliminary data.</text>
</comment>
<dbReference type="RefSeq" id="WP_307343865.1">
    <property type="nucleotide sequence ID" value="NZ_JAUSUQ010000035.1"/>
</dbReference>
<dbReference type="PANTHER" id="PTHR37945">
    <property type="entry name" value="EXTRACELLULAR TUNGSTATE BINDING PROTEIN"/>
    <property type="match status" value="1"/>
</dbReference>
<name>A0ABU0CYA3_9BACI</name>
<organism evidence="3 4">
    <name type="scientific">Caldalkalibacillus uzonensis</name>
    <dbReference type="NCBI Taxonomy" id="353224"/>
    <lineage>
        <taxon>Bacteria</taxon>
        <taxon>Bacillati</taxon>
        <taxon>Bacillota</taxon>
        <taxon>Bacilli</taxon>
        <taxon>Bacillales</taxon>
        <taxon>Bacillaceae</taxon>
        <taxon>Caldalkalibacillus</taxon>
    </lineage>
</organism>
<keyword evidence="4" id="KW-1185">Reference proteome</keyword>
<feature type="signal peptide" evidence="1">
    <location>
        <begin position="1"/>
        <end position="20"/>
    </location>
</feature>
<evidence type="ECO:0000313" key="4">
    <source>
        <dbReference type="Proteomes" id="UP001232445"/>
    </source>
</evidence>
<feature type="domain" description="PBP" evidence="2">
    <location>
        <begin position="30"/>
        <end position="255"/>
    </location>
</feature>
<evidence type="ECO:0000259" key="2">
    <source>
        <dbReference type="Pfam" id="PF12849"/>
    </source>
</evidence>
<proteinExistence type="predicted"/>
<evidence type="ECO:0000256" key="1">
    <source>
        <dbReference type="SAM" id="SignalP"/>
    </source>
</evidence>
<sequence>MKVQLLRLMLWGTILLLLLAGCQTSTDDAGDKEMILATTTSTQDSGLLDELLPLFEEKTGYIVKTIAVGTGQALAMGEQGEADALLTHAPDAEQELERSGDVINHKRVMYNDFIIIGPVSDPAGIKGLPVDTAFKQIADANALFISRGDDSGTHKKELSIWESSGIDPQDQEWYVETGQGMGDTLNVAAEREGYTLTDRGTYLAFKHLLDNMEVMVEGDESLLNIYHVMQVNPEKSEMINSEAAEAFVSFMVSEEVQHIIASFGVDTYGEPLFFPYAE</sequence>
<dbReference type="InterPro" id="IPR024370">
    <property type="entry name" value="PBP_domain"/>
</dbReference>
<dbReference type="Proteomes" id="UP001232445">
    <property type="component" value="Unassembled WGS sequence"/>
</dbReference>
<dbReference type="Pfam" id="PF12849">
    <property type="entry name" value="PBP_like_2"/>
    <property type="match status" value="1"/>
</dbReference>